<dbReference type="Proteomes" id="UP001589906">
    <property type="component" value="Unassembled WGS sequence"/>
</dbReference>
<keyword evidence="4" id="KW-0479">Metal-binding</keyword>
<dbReference type="InterPro" id="IPR016047">
    <property type="entry name" value="M23ase_b-sheet_dom"/>
</dbReference>
<keyword evidence="5" id="KW-0378">Hydrolase</keyword>
<dbReference type="Gene3D" id="2.70.70.10">
    <property type="entry name" value="Glucose Permease (Domain IIA)"/>
    <property type="match status" value="1"/>
</dbReference>
<keyword evidence="3" id="KW-0645">Protease</keyword>
<feature type="domain" description="M23ase beta-sheet core" evidence="8">
    <location>
        <begin position="304"/>
        <end position="401"/>
    </location>
</feature>
<dbReference type="EMBL" id="JBHLSW010000005">
    <property type="protein sequence ID" value="MFC0633816.1"/>
    <property type="molecule type" value="Genomic_DNA"/>
</dbReference>
<evidence type="ECO:0000313" key="11">
    <source>
        <dbReference type="Proteomes" id="UP001589906"/>
    </source>
</evidence>
<keyword evidence="7" id="KW-0482">Metalloprotease</keyword>
<evidence type="ECO:0000259" key="9">
    <source>
        <dbReference type="Pfam" id="PF19425"/>
    </source>
</evidence>
<dbReference type="Pfam" id="PF01551">
    <property type="entry name" value="Peptidase_M23"/>
    <property type="match status" value="1"/>
</dbReference>
<keyword evidence="6" id="KW-0862">Zinc</keyword>
<organism evidence="10 11">
    <name type="scientific">Brevundimonas balnearis</name>
    <dbReference type="NCBI Taxonomy" id="1572858"/>
    <lineage>
        <taxon>Bacteria</taxon>
        <taxon>Pseudomonadati</taxon>
        <taxon>Pseudomonadota</taxon>
        <taxon>Alphaproteobacteria</taxon>
        <taxon>Caulobacterales</taxon>
        <taxon>Caulobacteraceae</taxon>
        <taxon>Brevundimonas</taxon>
    </lineage>
</organism>
<dbReference type="CDD" id="cd12797">
    <property type="entry name" value="M23_peptidase"/>
    <property type="match status" value="1"/>
</dbReference>
<dbReference type="PANTHER" id="PTHR21666">
    <property type="entry name" value="PEPTIDASE-RELATED"/>
    <property type="match status" value="1"/>
</dbReference>
<dbReference type="InterPro" id="IPR011055">
    <property type="entry name" value="Dup_hybrid_motif"/>
</dbReference>
<reference evidence="10 11" key="1">
    <citation type="submission" date="2024-09" db="EMBL/GenBank/DDBJ databases">
        <authorList>
            <person name="Sun Q."/>
            <person name="Mori K."/>
        </authorList>
    </citation>
    <scope>NUCLEOTIDE SEQUENCE [LARGE SCALE GENOMIC DNA]</scope>
    <source>
        <strain evidence="10 11">NCAIM B.02621</strain>
    </source>
</reference>
<evidence type="ECO:0000256" key="3">
    <source>
        <dbReference type="ARBA" id="ARBA00022670"/>
    </source>
</evidence>
<evidence type="ECO:0000256" key="5">
    <source>
        <dbReference type="ARBA" id="ARBA00022801"/>
    </source>
</evidence>
<proteinExistence type="predicted"/>
<dbReference type="Pfam" id="PF19425">
    <property type="entry name" value="Csd3_N2"/>
    <property type="match status" value="1"/>
</dbReference>
<dbReference type="Gene3D" id="3.10.450.350">
    <property type="match status" value="1"/>
</dbReference>
<dbReference type="PANTHER" id="PTHR21666:SF288">
    <property type="entry name" value="CELL DIVISION PROTEIN YTFB"/>
    <property type="match status" value="1"/>
</dbReference>
<protein>
    <submittedName>
        <fullName evidence="10">Peptidoglycan DD-metalloendopeptidase family protein</fullName>
    </submittedName>
</protein>
<name>A0ABV6R2G7_9CAUL</name>
<evidence type="ECO:0000313" key="10">
    <source>
        <dbReference type="EMBL" id="MFC0633816.1"/>
    </source>
</evidence>
<evidence type="ECO:0000256" key="7">
    <source>
        <dbReference type="ARBA" id="ARBA00023049"/>
    </source>
</evidence>
<accession>A0ABV6R2G7</accession>
<evidence type="ECO:0000256" key="1">
    <source>
        <dbReference type="ARBA" id="ARBA00001947"/>
    </source>
</evidence>
<evidence type="ECO:0000256" key="2">
    <source>
        <dbReference type="ARBA" id="ARBA00004196"/>
    </source>
</evidence>
<dbReference type="RefSeq" id="WP_376835784.1">
    <property type="nucleotide sequence ID" value="NZ_JBHLSW010000005.1"/>
</dbReference>
<gene>
    <name evidence="10" type="ORF">ACFFGE_07970</name>
</gene>
<evidence type="ECO:0000256" key="4">
    <source>
        <dbReference type="ARBA" id="ARBA00022723"/>
    </source>
</evidence>
<dbReference type="InterPro" id="IPR050570">
    <property type="entry name" value="Cell_wall_metabolism_enzyme"/>
</dbReference>
<dbReference type="SUPFAM" id="SSF51261">
    <property type="entry name" value="Duplicated hybrid motif"/>
    <property type="match status" value="1"/>
</dbReference>
<comment type="caution">
    <text evidence="10">The sequence shown here is derived from an EMBL/GenBank/DDBJ whole genome shotgun (WGS) entry which is preliminary data.</text>
</comment>
<comment type="subcellular location">
    <subcellularLocation>
        <location evidence="2">Cell envelope</location>
    </subcellularLocation>
</comment>
<feature type="domain" description="Csd3-like second N-terminal" evidence="9">
    <location>
        <begin position="175"/>
        <end position="292"/>
    </location>
</feature>
<keyword evidence="11" id="KW-1185">Reference proteome</keyword>
<sequence length="460" mass="49916">MAQFDPRRQPMRLAPHVFTAVAAVSVALLAGRVYQPAVAAAEEAGLIQLTDEQVDSLEAQAFVAAGAPAGMTAPEAIPVEVRRGETFEDAVLRTGVDESEARALVQTISNAFDVSRIEPGLRFETAIAKPRAGRGSARLIGMTMRTGPASQLTVSRSFDGALKVRSLDEKVTRETLVATGEVSGSLSASARRVGASAAITRRLSQIFAHKFDMDRDIRRGDDFTLVFDRAVTENGRTIETGELLYAQIKGQVFYRFQVPGSREVQYFDATGKNTRSAFMRTPIVRARISSSFGMRRHPISGYRRMHQGIDFAAPTGTPVVAPADGVVVEARRWGGYGNWLRIRHSNGLESGYGHLSRYASGIRAGQRVRQGQVVAYVGSTGASTGPHLHYEIWRRGQRINPSSIRVEEGTVLTGADLAAFRAEKARIDRIIAAGGERRPEVLQATVRGLRPVQAAETAES</sequence>
<evidence type="ECO:0000256" key="6">
    <source>
        <dbReference type="ARBA" id="ARBA00022833"/>
    </source>
</evidence>
<dbReference type="InterPro" id="IPR045834">
    <property type="entry name" value="Csd3_N2"/>
</dbReference>
<comment type="cofactor">
    <cofactor evidence="1">
        <name>Zn(2+)</name>
        <dbReference type="ChEBI" id="CHEBI:29105"/>
    </cofactor>
</comment>
<evidence type="ECO:0000259" key="8">
    <source>
        <dbReference type="Pfam" id="PF01551"/>
    </source>
</evidence>